<evidence type="ECO:0000256" key="2">
    <source>
        <dbReference type="ARBA" id="ARBA00022833"/>
    </source>
</evidence>
<dbReference type="InterPro" id="IPR036864">
    <property type="entry name" value="Zn2-C6_fun-type_DNA-bd_sf"/>
</dbReference>
<dbReference type="PROSITE" id="PS50048">
    <property type="entry name" value="ZN2_CY6_FUNGAL_2"/>
    <property type="match status" value="1"/>
</dbReference>
<evidence type="ECO:0000256" key="3">
    <source>
        <dbReference type="ARBA" id="ARBA00023015"/>
    </source>
</evidence>
<feature type="compositionally biased region" description="Polar residues" evidence="7">
    <location>
        <begin position="407"/>
        <end position="417"/>
    </location>
</feature>
<reference evidence="9 10" key="1">
    <citation type="journal article" date="2023" name="IMA Fungus">
        <title>Comparative genomic study of the Penicillium genus elucidates a diverse pangenome and 15 lateral gene transfer events.</title>
        <authorList>
            <person name="Petersen C."/>
            <person name="Sorensen T."/>
            <person name="Nielsen M.R."/>
            <person name="Sondergaard T.E."/>
            <person name="Sorensen J.L."/>
            <person name="Fitzpatrick D.A."/>
            <person name="Frisvad J.C."/>
            <person name="Nielsen K.L."/>
        </authorList>
    </citation>
    <scope>NUCLEOTIDE SEQUENCE [LARGE SCALE GENOMIC DNA]</scope>
    <source>
        <strain evidence="9 10">IBT 3361</strain>
    </source>
</reference>
<dbReference type="PANTHER" id="PTHR31944">
    <property type="entry name" value="HEME-RESPONSIVE ZINC FINGER TRANSCRIPTION FACTOR HAP1"/>
    <property type="match status" value="1"/>
</dbReference>
<dbReference type="SUPFAM" id="SSF57701">
    <property type="entry name" value="Zn2/Cys6 DNA-binding domain"/>
    <property type="match status" value="1"/>
</dbReference>
<keyword evidence="1" id="KW-0479">Metal-binding</keyword>
<dbReference type="Proteomes" id="UP001220256">
    <property type="component" value="Unassembled WGS sequence"/>
</dbReference>
<evidence type="ECO:0000313" key="10">
    <source>
        <dbReference type="Proteomes" id="UP001220256"/>
    </source>
</evidence>
<evidence type="ECO:0000256" key="4">
    <source>
        <dbReference type="ARBA" id="ARBA00023125"/>
    </source>
</evidence>
<name>A0ABQ8WGE3_PENCH</name>
<keyword evidence="6" id="KW-0539">Nucleus</keyword>
<feature type="region of interest" description="Disordered" evidence="7">
    <location>
        <begin position="390"/>
        <end position="418"/>
    </location>
</feature>
<proteinExistence type="predicted"/>
<dbReference type="SMART" id="SM00066">
    <property type="entry name" value="GAL4"/>
    <property type="match status" value="1"/>
</dbReference>
<gene>
    <name evidence="9" type="ORF">N7505_004801</name>
</gene>
<evidence type="ECO:0000313" key="9">
    <source>
        <dbReference type="EMBL" id="KAJ5269043.1"/>
    </source>
</evidence>
<keyword evidence="3" id="KW-0805">Transcription regulation</keyword>
<dbReference type="InterPro" id="IPR051430">
    <property type="entry name" value="Fungal_TF_Env_Response"/>
</dbReference>
<feature type="domain" description="Zn(2)-C6 fungal-type" evidence="8">
    <location>
        <begin position="14"/>
        <end position="45"/>
    </location>
</feature>
<dbReference type="CDD" id="cd00067">
    <property type="entry name" value="GAL4"/>
    <property type="match status" value="1"/>
</dbReference>
<feature type="compositionally biased region" description="Polar residues" evidence="7">
    <location>
        <begin position="173"/>
        <end position="186"/>
    </location>
</feature>
<accession>A0ABQ8WGE3</accession>
<keyword evidence="10" id="KW-1185">Reference proteome</keyword>
<evidence type="ECO:0000256" key="1">
    <source>
        <dbReference type="ARBA" id="ARBA00022723"/>
    </source>
</evidence>
<dbReference type="InterPro" id="IPR001138">
    <property type="entry name" value="Zn2Cys6_DnaBD"/>
</dbReference>
<dbReference type="PANTHER" id="PTHR31944:SF131">
    <property type="entry name" value="HEME-RESPONSIVE ZINC FINGER TRANSCRIPTION FACTOR HAP1"/>
    <property type="match status" value="1"/>
</dbReference>
<evidence type="ECO:0000256" key="7">
    <source>
        <dbReference type="SAM" id="MobiDB-lite"/>
    </source>
</evidence>
<keyword evidence="5" id="KW-0804">Transcription</keyword>
<feature type="region of interest" description="Disordered" evidence="7">
    <location>
        <begin position="75"/>
        <end position="114"/>
    </location>
</feature>
<dbReference type="EMBL" id="JAPVEB010000003">
    <property type="protein sequence ID" value="KAJ5269043.1"/>
    <property type="molecule type" value="Genomic_DNA"/>
</dbReference>
<keyword evidence="2" id="KW-0862">Zinc</keyword>
<evidence type="ECO:0000256" key="5">
    <source>
        <dbReference type="ARBA" id="ARBA00023163"/>
    </source>
</evidence>
<sequence>MPPESKTKIRPQQSCLRCRERKVKCDRSIPCRACLTRGLEAECTYLTTAEDRAHISQSEMIDQLRREVAQLRGRLNQAPRESSHSQSQGQTQRQRSRPDQGAGPVPGKSPTWTQHALTHTGYNYDSQIHGNGSGYATGAGAGAASARGTPDTGEGSWRGSSPSSSITTMTNSATVTSPDSTGSENGAGSMSTLSRSASASAYPVATGYGPQVAELDGSATVEPLAFGNALEDTTMFGYYTGGMASAPADMPGTVQLPMQGLPVHGLHAQDAMLGMHRPPPYGGHSDDYMLDGGKSLPYSQHTGYPAPIPTSTVTHYGEGYSIRNEDERPHAYHQWGQDAHGNPNLNPSPYQFPHTHIYQTPSHYSTINPITNVTATSTNINTYTDAPFSLPTPPSGAASPSSLDRPSPTTIMNSMPNSWKGEGKRELLEILLETIGSCDEKYLPQVIRVLRTSPTPEEAVSGVCQVLGIGTG</sequence>
<feature type="compositionally biased region" description="Low complexity" evidence="7">
    <location>
        <begin position="142"/>
        <end position="172"/>
    </location>
</feature>
<evidence type="ECO:0000259" key="8">
    <source>
        <dbReference type="PROSITE" id="PS50048"/>
    </source>
</evidence>
<dbReference type="Gene3D" id="4.10.240.10">
    <property type="entry name" value="Zn(2)-C6 fungal-type DNA-binding domain"/>
    <property type="match status" value="1"/>
</dbReference>
<feature type="compositionally biased region" description="Low complexity" evidence="7">
    <location>
        <begin position="84"/>
        <end position="93"/>
    </location>
</feature>
<feature type="region of interest" description="Disordered" evidence="7">
    <location>
        <begin position="138"/>
        <end position="192"/>
    </location>
</feature>
<protein>
    <recommendedName>
        <fullName evidence="8">Zn(2)-C6 fungal-type domain-containing protein</fullName>
    </recommendedName>
</protein>
<dbReference type="PROSITE" id="PS00463">
    <property type="entry name" value="ZN2_CY6_FUNGAL_1"/>
    <property type="match status" value="1"/>
</dbReference>
<organism evidence="9 10">
    <name type="scientific">Penicillium chrysogenum</name>
    <name type="common">Penicillium notatum</name>
    <dbReference type="NCBI Taxonomy" id="5076"/>
    <lineage>
        <taxon>Eukaryota</taxon>
        <taxon>Fungi</taxon>
        <taxon>Dikarya</taxon>
        <taxon>Ascomycota</taxon>
        <taxon>Pezizomycotina</taxon>
        <taxon>Eurotiomycetes</taxon>
        <taxon>Eurotiomycetidae</taxon>
        <taxon>Eurotiales</taxon>
        <taxon>Aspergillaceae</taxon>
        <taxon>Penicillium</taxon>
        <taxon>Penicillium chrysogenum species complex</taxon>
    </lineage>
</organism>
<evidence type="ECO:0000256" key="6">
    <source>
        <dbReference type="ARBA" id="ARBA00023242"/>
    </source>
</evidence>
<dbReference type="Pfam" id="PF00172">
    <property type="entry name" value="Zn_clus"/>
    <property type="match status" value="1"/>
</dbReference>
<keyword evidence="4" id="KW-0238">DNA-binding</keyword>
<comment type="caution">
    <text evidence="9">The sequence shown here is derived from an EMBL/GenBank/DDBJ whole genome shotgun (WGS) entry which is preliminary data.</text>
</comment>